<feature type="compositionally biased region" description="Basic and acidic residues" evidence="1">
    <location>
        <begin position="26"/>
        <end position="37"/>
    </location>
</feature>
<feature type="compositionally biased region" description="Basic and acidic residues" evidence="1">
    <location>
        <begin position="190"/>
        <end position="214"/>
    </location>
</feature>
<feature type="compositionally biased region" description="Basic and acidic residues" evidence="1">
    <location>
        <begin position="338"/>
        <end position="361"/>
    </location>
</feature>
<dbReference type="AlphaFoldDB" id="G0VJI5"/>
<feature type="region of interest" description="Disordered" evidence="1">
    <location>
        <begin position="1"/>
        <end position="58"/>
    </location>
</feature>
<dbReference type="GeneID" id="96905341"/>
<dbReference type="Proteomes" id="UP000001640">
    <property type="component" value="Chromosome 8"/>
</dbReference>
<feature type="compositionally biased region" description="Polar residues" evidence="1">
    <location>
        <begin position="77"/>
        <end position="88"/>
    </location>
</feature>
<keyword evidence="3" id="KW-1185">Reference proteome</keyword>
<dbReference type="RefSeq" id="XP_003678011.1">
    <property type="nucleotide sequence ID" value="XM_003677963.1"/>
</dbReference>
<feature type="compositionally biased region" description="Polar residues" evidence="1">
    <location>
        <begin position="264"/>
        <end position="282"/>
    </location>
</feature>
<dbReference type="KEGG" id="ncs:NCAS_0H03550"/>
<protein>
    <submittedName>
        <fullName evidence="2">Uncharacterized protein</fullName>
    </submittedName>
</protein>
<evidence type="ECO:0000256" key="1">
    <source>
        <dbReference type="SAM" id="MobiDB-lite"/>
    </source>
</evidence>
<feature type="compositionally biased region" description="Basic residues" evidence="1">
    <location>
        <begin position="287"/>
        <end position="302"/>
    </location>
</feature>
<organism evidence="2 3">
    <name type="scientific">Naumovozyma castellii</name>
    <name type="common">Yeast</name>
    <name type="synonym">Saccharomyces castellii</name>
    <dbReference type="NCBI Taxonomy" id="27288"/>
    <lineage>
        <taxon>Eukaryota</taxon>
        <taxon>Fungi</taxon>
        <taxon>Dikarya</taxon>
        <taxon>Ascomycota</taxon>
        <taxon>Saccharomycotina</taxon>
        <taxon>Saccharomycetes</taxon>
        <taxon>Saccharomycetales</taxon>
        <taxon>Saccharomycetaceae</taxon>
        <taxon>Naumovozyma</taxon>
    </lineage>
</organism>
<reference key="2">
    <citation type="submission" date="2011-08" db="EMBL/GenBank/DDBJ databases">
        <title>Genome sequence of Naumovozyma castellii.</title>
        <authorList>
            <person name="Gordon J.L."/>
            <person name="Armisen D."/>
            <person name="Proux-Wera E."/>
            <person name="OhEigeartaigh S.S."/>
            <person name="Byrne K.P."/>
            <person name="Wolfe K.H."/>
        </authorList>
    </citation>
    <scope>NUCLEOTIDE SEQUENCE</scope>
    <source>
        <strain>Type strain:CBS 4309</strain>
    </source>
</reference>
<accession>G0VJI5</accession>
<reference evidence="2 3" key="1">
    <citation type="journal article" date="2011" name="Proc. Natl. Acad. Sci. U.S.A.">
        <title>Evolutionary erosion of yeast sex chromosomes by mating-type switching accidents.</title>
        <authorList>
            <person name="Gordon J.L."/>
            <person name="Armisen D."/>
            <person name="Proux-Wera E."/>
            <person name="Oheigeartaigh S.S."/>
            <person name="Byrne K.P."/>
            <person name="Wolfe K.H."/>
        </authorList>
    </citation>
    <scope>NUCLEOTIDE SEQUENCE [LARGE SCALE GENOMIC DNA]</scope>
    <source>
        <strain evidence="3">ATCC 76901 / BCRC 22586 / CBS 4309 / NBRC 1992 / NRRL Y-12630</strain>
    </source>
</reference>
<feature type="compositionally biased region" description="Polar residues" evidence="1">
    <location>
        <begin position="179"/>
        <end position="189"/>
    </location>
</feature>
<feature type="compositionally biased region" description="Basic residues" evidence="1">
    <location>
        <begin position="362"/>
        <end position="378"/>
    </location>
</feature>
<evidence type="ECO:0000313" key="2">
    <source>
        <dbReference type="EMBL" id="CCC71665.1"/>
    </source>
</evidence>
<feature type="compositionally biased region" description="Polar residues" evidence="1">
    <location>
        <begin position="305"/>
        <end position="316"/>
    </location>
</feature>
<dbReference type="HOGENOM" id="CLU_685283_0_0_1"/>
<dbReference type="OMA" id="DMSTHED"/>
<evidence type="ECO:0000313" key="3">
    <source>
        <dbReference type="Proteomes" id="UP000001640"/>
    </source>
</evidence>
<feature type="compositionally biased region" description="Polar residues" evidence="1">
    <location>
        <begin position="388"/>
        <end position="402"/>
    </location>
</feature>
<proteinExistence type="predicted"/>
<gene>
    <name evidence="2" type="primary">NCAS0H03550</name>
    <name evidence="2" type="ordered locus">NCAS_0H03550</name>
</gene>
<feature type="region of interest" description="Disordered" evidence="1">
    <location>
        <begin position="77"/>
        <end position="402"/>
    </location>
</feature>
<name>G0VJI5_NAUCA</name>
<dbReference type="EMBL" id="HE576759">
    <property type="protein sequence ID" value="CCC71665.1"/>
    <property type="molecule type" value="Genomic_DNA"/>
</dbReference>
<feature type="compositionally biased region" description="Basic and acidic residues" evidence="1">
    <location>
        <begin position="239"/>
        <end position="248"/>
    </location>
</feature>
<sequence length="402" mass="45724">MEESELLDFLLQEDLSPKPNTSSETSRSRWLKDDDVSTKTAKSKVAPEHVTVNSQRDDEFMDGFMDDLSSLISGTENIKIKPSSSQDTSKFKMKMGLDEDIDENAIPGTRKDGKRPRKTKTGSSRKVQLKEGPLEEFDIITKTTDNRKDTKQSHLQNLNDKLTRRERKKKSTVLKSKENSPNGNEVQNPDTKKKQKDTLKKSKKETKLQSKDEPIDITSNRTVKKETQKEGFNANGEPASKEGSEKPSKSQRRRKAREEKKKLANTNNTLEVNNISVSQDLNLQVPKNKKTDRVKKKNKKDKKLQQPTTEELNQSKKQSREPDTISIDELPTKTPKSSNEKRKSKGPDKIEKNVGESNQKEPRRKKQPALGTKRKGSSGHHIIEPTKATDTLQKFSRTSVEF</sequence>
<dbReference type="InParanoid" id="G0VJI5"/>